<evidence type="ECO:0000313" key="2">
    <source>
        <dbReference type="Proteomes" id="UP000886889"/>
    </source>
</evidence>
<dbReference type="EMBL" id="DVOS01000031">
    <property type="protein sequence ID" value="HIV22872.1"/>
    <property type="molecule type" value="Genomic_DNA"/>
</dbReference>
<dbReference type="Proteomes" id="UP000886889">
    <property type="component" value="Unassembled WGS sequence"/>
</dbReference>
<protein>
    <recommendedName>
        <fullName evidence="3">Phage-Barnase-EndoU-ColicinE5/D-RelE like nuclease 3 domain-containing protein</fullName>
    </recommendedName>
</protein>
<dbReference type="AlphaFoldDB" id="A0A9D1T8R8"/>
<evidence type="ECO:0008006" key="3">
    <source>
        <dbReference type="Google" id="ProtNLM"/>
    </source>
</evidence>
<gene>
    <name evidence="1" type="ORF">IAC80_02915</name>
</gene>
<evidence type="ECO:0000313" key="1">
    <source>
        <dbReference type="EMBL" id="HIV22872.1"/>
    </source>
</evidence>
<reference evidence="1" key="1">
    <citation type="submission" date="2020-10" db="EMBL/GenBank/DDBJ databases">
        <authorList>
            <person name="Gilroy R."/>
        </authorList>
    </citation>
    <scope>NUCLEOTIDE SEQUENCE</scope>
    <source>
        <strain evidence="1">ChiBcec6-7307</strain>
    </source>
</reference>
<organism evidence="1 2">
    <name type="scientific">Candidatus Merdiplasma excrementigallinarum</name>
    <dbReference type="NCBI Taxonomy" id="2840864"/>
    <lineage>
        <taxon>Bacteria</taxon>
        <taxon>Bacillati</taxon>
        <taxon>Bacillota</taxon>
        <taxon>Clostridia</taxon>
        <taxon>Lachnospirales</taxon>
        <taxon>Lachnospiraceae</taxon>
        <taxon>Lachnospiraceae incertae sedis</taxon>
        <taxon>Candidatus Merdiplasma</taxon>
    </lineage>
</organism>
<reference evidence="1" key="2">
    <citation type="journal article" date="2021" name="PeerJ">
        <title>Extensive microbial diversity within the chicken gut microbiome revealed by metagenomics and culture.</title>
        <authorList>
            <person name="Gilroy R."/>
            <person name="Ravi A."/>
            <person name="Getino M."/>
            <person name="Pursley I."/>
            <person name="Horton D.L."/>
            <person name="Alikhan N.F."/>
            <person name="Baker D."/>
            <person name="Gharbi K."/>
            <person name="Hall N."/>
            <person name="Watson M."/>
            <person name="Adriaenssens E.M."/>
            <person name="Foster-Nyarko E."/>
            <person name="Jarju S."/>
            <person name="Secka A."/>
            <person name="Antonio M."/>
            <person name="Oren A."/>
            <person name="Chaudhuri R.R."/>
            <person name="La Ragione R."/>
            <person name="Hildebrand F."/>
            <person name="Pallen M.J."/>
        </authorList>
    </citation>
    <scope>NUCLEOTIDE SEQUENCE</scope>
    <source>
        <strain evidence="1">ChiBcec6-7307</strain>
    </source>
</reference>
<comment type="caution">
    <text evidence="1">The sequence shown here is derived from an EMBL/GenBank/DDBJ whole genome shotgun (WGS) entry which is preliminary data.</text>
</comment>
<accession>A0A9D1T8R8</accession>
<name>A0A9D1T8R8_9FIRM</name>
<sequence>MAEIRSLGRINIDILSEEFGKIQTDEIIVTNERLHHIKVRHPEDYELFERFGVKSVTSPDFIIKDIKHEGTVFMIKRLPDTNLNVVVRVVLETDDSKLKNSVMTFYRIRERNLRKLIEKNGTLYKKA</sequence>
<proteinExistence type="predicted"/>